<keyword evidence="4" id="KW-1185">Reference proteome</keyword>
<proteinExistence type="predicted"/>
<gene>
    <name evidence="3" type="primary">VPS52</name>
    <name evidence="3" type="ORF">FOL47_001500</name>
</gene>
<evidence type="ECO:0000256" key="1">
    <source>
        <dbReference type="SAM" id="Coils"/>
    </source>
</evidence>
<evidence type="ECO:0000256" key="2">
    <source>
        <dbReference type="SAM" id="MobiDB-lite"/>
    </source>
</evidence>
<feature type="coiled-coil region" evidence="1">
    <location>
        <begin position="80"/>
        <end position="107"/>
    </location>
</feature>
<dbReference type="EMBL" id="JAAPAO010000136">
    <property type="protein sequence ID" value="KAF4671517.1"/>
    <property type="molecule type" value="Genomic_DNA"/>
</dbReference>
<dbReference type="AlphaFoldDB" id="A0A7J6MJC1"/>
<evidence type="ECO:0000313" key="4">
    <source>
        <dbReference type="Proteomes" id="UP000591131"/>
    </source>
</evidence>
<protein>
    <submittedName>
        <fullName evidence="3">Vacuolar protein sorting-associated protein 52</fullName>
    </submittedName>
</protein>
<dbReference type="Proteomes" id="UP000591131">
    <property type="component" value="Unassembled WGS sequence"/>
</dbReference>
<reference evidence="3 4" key="1">
    <citation type="submission" date="2020-04" db="EMBL/GenBank/DDBJ databases">
        <title>Perkinsus chesapeaki whole genome sequence.</title>
        <authorList>
            <person name="Bogema D.R."/>
        </authorList>
    </citation>
    <scope>NUCLEOTIDE SEQUENCE [LARGE SCALE GENOMIC DNA]</scope>
    <source>
        <strain evidence="3">ATCC PRA-425</strain>
    </source>
</reference>
<keyword evidence="1" id="KW-0175">Coiled coil</keyword>
<name>A0A7J6MJC1_PERCH</name>
<accession>A0A7J6MJC1</accession>
<organism evidence="3 4">
    <name type="scientific">Perkinsus chesapeaki</name>
    <name type="common">Clam parasite</name>
    <name type="synonym">Perkinsus andrewsi</name>
    <dbReference type="NCBI Taxonomy" id="330153"/>
    <lineage>
        <taxon>Eukaryota</taxon>
        <taxon>Sar</taxon>
        <taxon>Alveolata</taxon>
        <taxon>Perkinsozoa</taxon>
        <taxon>Perkinsea</taxon>
        <taxon>Perkinsida</taxon>
        <taxon>Perkinsidae</taxon>
        <taxon>Perkinsus</taxon>
    </lineage>
</organism>
<comment type="caution">
    <text evidence="3">The sequence shown here is derived from an EMBL/GenBank/DDBJ whole genome shotgun (WGS) entry which is preliminary data.</text>
</comment>
<evidence type="ECO:0000313" key="3">
    <source>
        <dbReference type="EMBL" id="KAF4671517.1"/>
    </source>
</evidence>
<sequence length="109" mass="11819">MLSNPSQTVTPPPPSIPDFSSLGSKFDELANSGDAADEDILLRALKAGEPLGNLKASLDEEAKLLRQAVLADFSAKSADLVELDRKAKEADAALRRMEKQLDDFQSHLR</sequence>
<dbReference type="OrthoDB" id="19482at2759"/>
<feature type="region of interest" description="Disordered" evidence="2">
    <location>
        <begin position="1"/>
        <end position="28"/>
    </location>
</feature>